<dbReference type="NCBIfam" id="TIGR00234">
    <property type="entry name" value="tyrS"/>
    <property type="match status" value="1"/>
</dbReference>
<dbReference type="InterPro" id="IPR002307">
    <property type="entry name" value="Tyr-tRNA-ligase"/>
</dbReference>
<dbReference type="FunFam" id="1.10.240.10:FF:000001">
    <property type="entry name" value="Tyrosine--tRNA ligase"/>
    <property type="match status" value="1"/>
</dbReference>
<organism evidence="11 12">
    <name type="scientific">Aphanomyces astaci</name>
    <name type="common">Crayfish plague agent</name>
    <dbReference type="NCBI Taxonomy" id="112090"/>
    <lineage>
        <taxon>Eukaryota</taxon>
        <taxon>Sar</taxon>
        <taxon>Stramenopiles</taxon>
        <taxon>Oomycota</taxon>
        <taxon>Saprolegniomycetes</taxon>
        <taxon>Saprolegniales</taxon>
        <taxon>Verrucalvaceae</taxon>
        <taxon>Aphanomyces</taxon>
    </lineage>
</organism>
<keyword evidence="5 10" id="KW-0648">Protein biosynthesis</keyword>
<name>A0A9X8DNF0_APHAT</name>
<dbReference type="Pfam" id="PF00579">
    <property type="entry name" value="tRNA-synt_1b"/>
    <property type="match status" value="1"/>
</dbReference>
<reference evidence="11 12" key="1">
    <citation type="journal article" date="2018" name="J. Invertebr. Pathol.">
        <title>New genotyping method for the causative agent of crayfish plague (Aphanomyces astaci) based on whole genome data.</title>
        <authorList>
            <person name="Minardi D."/>
            <person name="Studholme D.J."/>
            <person name="van der Giezen M."/>
            <person name="Pretto T."/>
            <person name="Oidtmann B."/>
        </authorList>
    </citation>
    <scope>NUCLEOTIDE SEQUENCE [LARGE SCALE GENOMIC DNA]</scope>
    <source>
        <strain evidence="11 12">KB13</strain>
    </source>
</reference>
<gene>
    <name evidence="11" type="ORF">DYB28_001915</name>
</gene>
<evidence type="ECO:0000256" key="10">
    <source>
        <dbReference type="RuleBase" id="RU361234"/>
    </source>
</evidence>
<dbReference type="GO" id="GO:0003723">
    <property type="term" value="F:RNA binding"/>
    <property type="evidence" value="ECO:0007669"/>
    <property type="project" value="UniProtKB-KW"/>
</dbReference>
<keyword evidence="3 10" id="KW-0547">Nucleotide-binding</keyword>
<evidence type="ECO:0000256" key="8">
    <source>
        <dbReference type="ARBA" id="ARBA00048248"/>
    </source>
</evidence>
<dbReference type="Gene3D" id="1.10.240.10">
    <property type="entry name" value="Tyrosyl-Transfer RNA Synthetase"/>
    <property type="match status" value="1"/>
</dbReference>
<evidence type="ECO:0000313" key="12">
    <source>
        <dbReference type="Proteomes" id="UP000275652"/>
    </source>
</evidence>
<evidence type="ECO:0000256" key="9">
    <source>
        <dbReference type="PROSITE-ProRule" id="PRU00182"/>
    </source>
</evidence>
<dbReference type="AlphaFoldDB" id="A0A9X8DNF0"/>
<evidence type="ECO:0000313" key="11">
    <source>
        <dbReference type="EMBL" id="RLO00516.1"/>
    </source>
</evidence>
<dbReference type="Gene3D" id="3.40.50.620">
    <property type="entry name" value="HUPs"/>
    <property type="match status" value="1"/>
</dbReference>
<evidence type="ECO:0000256" key="1">
    <source>
        <dbReference type="ARBA" id="ARBA00013160"/>
    </source>
</evidence>
<comment type="similarity">
    <text evidence="10">Belongs to the class-I aminoacyl-tRNA synthetase family.</text>
</comment>
<dbReference type="InterPro" id="IPR014729">
    <property type="entry name" value="Rossmann-like_a/b/a_fold"/>
</dbReference>
<protein>
    <recommendedName>
        <fullName evidence="1 10">Tyrosine--tRNA ligase</fullName>
        <ecNumber evidence="1 10">6.1.1.1</ecNumber>
    </recommendedName>
    <alternativeName>
        <fullName evidence="7 10">Tyrosyl-tRNA synthetase</fullName>
    </alternativeName>
</protein>
<dbReference type="PROSITE" id="PS50889">
    <property type="entry name" value="S4"/>
    <property type="match status" value="1"/>
</dbReference>
<keyword evidence="2 10" id="KW-0436">Ligase</keyword>
<accession>A0A9X8DNF0</accession>
<keyword evidence="4 10" id="KW-0067">ATP-binding</keyword>
<proteinExistence type="inferred from homology"/>
<dbReference type="SUPFAM" id="SSF52374">
    <property type="entry name" value="Nucleotidylyl transferase"/>
    <property type="match status" value="1"/>
</dbReference>
<dbReference type="CDD" id="cd00165">
    <property type="entry name" value="S4"/>
    <property type="match status" value="1"/>
</dbReference>
<dbReference type="Gene3D" id="3.10.290.10">
    <property type="entry name" value="RNA-binding S4 domain"/>
    <property type="match status" value="1"/>
</dbReference>
<dbReference type="EMBL" id="QUTI01039980">
    <property type="protein sequence ID" value="RLO00516.1"/>
    <property type="molecule type" value="Genomic_DNA"/>
</dbReference>
<dbReference type="InterPro" id="IPR002305">
    <property type="entry name" value="aa-tRNA-synth_Ic"/>
</dbReference>
<comment type="caution">
    <text evidence="11">The sequence shown here is derived from an EMBL/GenBank/DDBJ whole genome shotgun (WGS) entry which is preliminary data.</text>
</comment>
<dbReference type="GO" id="GO:0005829">
    <property type="term" value="C:cytosol"/>
    <property type="evidence" value="ECO:0007669"/>
    <property type="project" value="TreeGrafter"/>
</dbReference>
<dbReference type="InterPro" id="IPR036986">
    <property type="entry name" value="S4_RNA-bd_sf"/>
</dbReference>
<dbReference type="EC" id="6.1.1.1" evidence="1 10"/>
<evidence type="ECO:0000256" key="3">
    <source>
        <dbReference type="ARBA" id="ARBA00022741"/>
    </source>
</evidence>
<dbReference type="Proteomes" id="UP000275652">
    <property type="component" value="Unassembled WGS sequence"/>
</dbReference>
<keyword evidence="6 10" id="KW-0030">Aminoacyl-tRNA synthetase</keyword>
<dbReference type="GO" id="GO:0006437">
    <property type="term" value="P:tyrosyl-tRNA aminoacylation"/>
    <property type="evidence" value="ECO:0007669"/>
    <property type="project" value="InterPro"/>
</dbReference>
<evidence type="ECO:0000256" key="7">
    <source>
        <dbReference type="ARBA" id="ARBA00033323"/>
    </source>
</evidence>
<evidence type="ECO:0000256" key="6">
    <source>
        <dbReference type="ARBA" id="ARBA00023146"/>
    </source>
</evidence>
<dbReference type="GO" id="GO:0004831">
    <property type="term" value="F:tyrosine-tRNA ligase activity"/>
    <property type="evidence" value="ECO:0007669"/>
    <property type="project" value="UniProtKB-EC"/>
</dbReference>
<dbReference type="PRINTS" id="PR01040">
    <property type="entry name" value="TRNASYNTHTYR"/>
</dbReference>
<dbReference type="SUPFAM" id="SSF55174">
    <property type="entry name" value="Alpha-L RNA-binding motif"/>
    <property type="match status" value="1"/>
</dbReference>
<keyword evidence="9" id="KW-0694">RNA-binding</keyword>
<comment type="catalytic activity">
    <reaction evidence="8 10">
        <text>tRNA(Tyr) + L-tyrosine + ATP = L-tyrosyl-tRNA(Tyr) + AMP + diphosphate + H(+)</text>
        <dbReference type="Rhea" id="RHEA:10220"/>
        <dbReference type="Rhea" id="RHEA-COMP:9706"/>
        <dbReference type="Rhea" id="RHEA-COMP:9707"/>
        <dbReference type="ChEBI" id="CHEBI:15378"/>
        <dbReference type="ChEBI" id="CHEBI:30616"/>
        <dbReference type="ChEBI" id="CHEBI:33019"/>
        <dbReference type="ChEBI" id="CHEBI:58315"/>
        <dbReference type="ChEBI" id="CHEBI:78442"/>
        <dbReference type="ChEBI" id="CHEBI:78536"/>
        <dbReference type="ChEBI" id="CHEBI:456215"/>
        <dbReference type="EC" id="6.1.1.1"/>
    </reaction>
</comment>
<evidence type="ECO:0000256" key="2">
    <source>
        <dbReference type="ARBA" id="ARBA00022598"/>
    </source>
</evidence>
<evidence type="ECO:0000256" key="5">
    <source>
        <dbReference type="ARBA" id="ARBA00022917"/>
    </source>
</evidence>
<dbReference type="InterPro" id="IPR024088">
    <property type="entry name" value="Tyr-tRNA-ligase_bac-type"/>
</dbReference>
<dbReference type="GO" id="GO:0005524">
    <property type="term" value="F:ATP binding"/>
    <property type="evidence" value="ECO:0007669"/>
    <property type="project" value="UniProtKB-KW"/>
</dbReference>
<sequence length="224" mass="24858">MSVIDWMRECGAFARVNAMLARDSVKRRLDAESGLSFLEFSYQLFQAFDFVHLRRHHNVLVQVGGSDQWGNIVSGCDLVRKTDGHEVYGVTVPLLTTANGDKFGKSAGNAVWLDAAKTSVYDFYQFFIRTDDADVGTLLKTFTLLDMDEIETIVATHSAAPEKRHAQQILAGRRLIKAGGVYINNVRVDSDAAVIEASQVIEGRAVLVRVGKRNYHVLHISDSV</sequence>
<dbReference type="PANTHER" id="PTHR11766">
    <property type="entry name" value="TYROSYL-TRNA SYNTHETASE"/>
    <property type="match status" value="1"/>
</dbReference>
<evidence type="ECO:0000256" key="4">
    <source>
        <dbReference type="ARBA" id="ARBA00022840"/>
    </source>
</evidence>
<dbReference type="PANTHER" id="PTHR11766:SF0">
    <property type="entry name" value="TYROSINE--TRNA LIGASE, MITOCHONDRIAL"/>
    <property type="match status" value="1"/>
</dbReference>
<dbReference type="GO" id="GO:0005739">
    <property type="term" value="C:mitochondrion"/>
    <property type="evidence" value="ECO:0007669"/>
    <property type="project" value="TreeGrafter"/>
</dbReference>